<dbReference type="GO" id="GO:0016020">
    <property type="term" value="C:membrane"/>
    <property type="evidence" value="ECO:0007669"/>
    <property type="project" value="UniProtKB-SubCell"/>
</dbReference>
<gene>
    <name evidence="8" type="ordered locus">Dde_0530</name>
</gene>
<comment type="similarity">
    <text evidence="2">Belongs to the EamA transporter family.</text>
</comment>
<dbReference type="STRING" id="207559.Dde_0530"/>
<dbReference type="InterPro" id="IPR000620">
    <property type="entry name" value="EamA_dom"/>
</dbReference>
<evidence type="ECO:0000256" key="2">
    <source>
        <dbReference type="ARBA" id="ARBA00007362"/>
    </source>
</evidence>
<dbReference type="HOGENOM" id="CLU_033863_4_2_7"/>
<feature type="domain" description="EamA" evidence="7">
    <location>
        <begin position="185"/>
        <end position="320"/>
    </location>
</feature>
<dbReference type="eggNOG" id="COG0697">
    <property type="taxonomic scope" value="Bacteria"/>
</dbReference>
<feature type="transmembrane region" description="Helical" evidence="6">
    <location>
        <begin position="153"/>
        <end position="172"/>
    </location>
</feature>
<dbReference type="Gene3D" id="1.10.3730.20">
    <property type="match status" value="1"/>
</dbReference>
<comment type="subcellular location">
    <subcellularLocation>
        <location evidence="1">Membrane</location>
        <topology evidence="1">Multi-pass membrane protein</topology>
    </subcellularLocation>
</comment>
<dbReference type="PANTHER" id="PTHR32322:SF2">
    <property type="entry name" value="EAMA DOMAIN-CONTAINING PROTEIN"/>
    <property type="match status" value="1"/>
</dbReference>
<dbReference type="AlphaFoldDB" id="Q315R5"/>
<feature type="transmembrane region" description="Helical" evidence="6">
    <location>
        <begin position="213"/>
        <end position="233"/>
    </location>
</feature>
<keyword evidence="9" id="KW-1185">Reference proteome</keyword>
<dbReference type="InterPro" id="IPR037185">
    <property type="entry name" value="EmrE-like"/>
</dbReference>
<feature type="transmembrane region" description="Helical" evidence="6">
    <location>
        <begin position="178"/>
        <end position="201"/>
    </location>
</feature>
<feature type="transmembrane region" description="Helical" evidence="6">
    <location>
        <begin position="302"/>
        <end position="319"/>
    </location>
</feature>
<feature type="transmembrane region" description="Helical" evidence="6">
    <location>
        <begin position="123"/>
        <end position="146"/>
    </location>
</feature>
<evidence type="ECO:0000313" key="9">
    <source>
        <dbReference type="Proteomes" id="UP000002710"/>
    </source>
</evidence>
<keyword evidence="4 6" id="KW-1133">Transmembrane helix</keyword>
<dbReference type="Proteomes" id="UP000002710">
    <property type="component" value="Chromosome"/>
</dbReference>
<accession>Q315R5</accession>
<reference evidence="8 9" key="1">
    <citation type="journal article" date="2011" name="J. Bacteriol.">
        <title>Complete genome sequence and updated annotation of Desulfovibrio alaskensis G20.</title>
        <authorList>
            <person name="Hauser L.J."/>
            <person name="Land M.L."/>
            <person name="Brown S.D."/>
            <person name="Larimer F."/>
            <person name="Keller K.L."/>
            <person name="Rapp-Giles B.J."/>
            <person name="Price M.N."/>
            <person name="Lin M."/>
            <person name="Bruce D.C."/>
            <person name="Detter J.C."/>
            <person name="Tapia R."/>
            <person name="Han C.S."/>
            <person name="Goodwin L.A."/>
            <person name="Cheng J.F."/>
            <person name="Pitluck S."/>
            <person name="Copeland A."/>
            <person name="Lucas S."/>
            <person name="Nolan M."/>
            <person name="Lapidus A.L."/>
            <person name="Palumbo A.V."/>
            <person name="Wall J.D."/>
        </authorList>
    </citation>
    <scope>NUCLEOTIDE SEQUENCE [LARGE SCALE GENOMIC DNA]</scope>
    <source>
        <strain evidence="9">ATCC BAA 1058 / DSM 17464 / G20</strain>
    </source>
</reference>
<evidence type="ECO:0000256" key="1">
    <source>
        <dbReference type="ARBA" id="ARBA00004141"/>
    </source>
</evidence>
<feature type="transmembrane region" description="Helical" evidence="6">
    <location>
        <begin position="67"/>
        <end position="84"/>
    </location>
</feature>
<dbReference type="EMBL" id="CP000112">
    <property type="protein sequence ID" value="ABB37331.2"/>
    <property type="molecule type" value="Genomic_DNA"/>
</dbReference>
<dbReference type="InterPro" id="IPR050638">
    <property type="entry name" value="AA-Vitamin_Transporters"/>
</dbReference>
<feature type="transmembrane region" description="Helical" evidence="6">
    <location>
        <begin position="278"/>
        <end position="296"/>
    </location>
</feature>
<evidence type="ECO:0000256" key="6">
    <source>
        <dbReference type="SAM" id="Phobius"/>
    </source>
</evidence>
<evidence type="ECO:0000259" key="7">
    <source>
        <dbReference type="Pfam" id="PF00892"/>
    </source>
</evidence>
<keyword evidence="5 6" id="KW-0472">Membrane</keyword>
<dbReference type="PANTHER" id="PTHR32322">
    <property type="entry name" value="INNER MEMBRANE TRANSPORTER"/>
    <property type="match status" value="1"/>
</dbReference>
<feature type="transmembrane region" description="Helical" evidence="6">
    <location>
        <begin position="245"/>
        <end position="266"/>
    </location>
</feature>
<evidence type="ECO:0000313" key="8">
    <source>
        <dbReference type="EMBL" id="ABB37331.2"/>
    </source>
</evidence>
<protein>
    <recommendedName>
        <fullName evidence="7">EamA domain-containing protein</fullName>
    </recommendedName>
</protein>
<sequence length="322" mass="33807">MLCLTFTPASRSRAGRLPQPEYGTRFLQFHAGISMIYLKLVLSALIWGGTFVAGRLAAAELGPFSCAFLRFAMASVCLTFLARLQEGGLPALTRKTLPGVLLLGLSGVFAYNAFFFLGLQTVAAGRAAVIIALNPVFIALFAALLLREPLSGLRLTGIALSVCGAITVISRADPLALFTHALSAGDMAIFGCVASWVTYSLAGRKVMADLSPLASVTWSCITGALMLFPFALSEGLPARMGSISLTTWTSITYLALLGTVAAFTWFYQGVKAIGASRAGVFINIVPVSAILLAALLLDEPVALSLLGGAVLVGCGVWLTNRH</sequence>
<dbReference type="Pfam" id="PF00892">
    <property type="entry name" value="EamA"/>
    <property type="match status" value="2"/>
</dbReference>
<evidence type="ECO:0000256" key="5">
    <source>
        <dbReference type="ARBA" id="ARBA00023136"/>
    </source>
</evidence>
<feature type="transmembrane region" description="Helical" evidence="6">
    <location>
        <begin position="26"/>
        <end position="47"/>
    </location>
</feature>
<keyword evidence="3 6" id="KW-0812">Transmembrane</keyword>
<evidence type="ECO:0000256" key="3">
    <source>
        <dbReference type="ARBA" id="ARBA00022692"/>
    </source>
</evidence>
<organism evidence="8 9">
    <name type="scientific">Oleidesulfovibrio alaskensis (strain ATCC BAA-1058 / DSM 17464 / G20)</name>
    <name type="common">Desulfovibrio alaskensis</name>
    <dbReference type="NCBI Taxonomy" id="207559"/>
    <lineage>
        <taxon>Bacteria</taxon>
        <taxon>Pseudomonadati</taxon>
        <taxon>Thermodesulfobacteriota</taxon>
        <taxon>Desulfovibrionia</taxon>
        <taxon>Desulfovibrionales</taxon>
        <taxon>Desulfovibrionaceae</taxon>
        <taxon>Oleidesulfovibrio</taxon>
    </lineage>
</organism>
<feature type="domain" description="EamA" evidence="7">
    <location>
        <begin position="36"/>
        <end position="168"/>
    </location>
</feature>
<proteinExistence type="inferred from homology"/>
<feature type="transmembrane region" description="Helical" evidence="6">
    <location>
        <begin position="96"/>
        <end position="117"/>
    </location>
</feature>
<name>Q315R5_OLEA2</name>
<dbReference type="KEGG" id="dde:Dde_0530"/>
<evidence type="ECO:0000256" key="4">
    <source>
        <dbReference type="ARBA" id="ARBA00022989"/>
    </source>
</evidence>
<dbReference type="SUPFAM" id="SSF103481">
    <property type="entry name" value="Multidrug resistance efflux transporter EmrE"/>
    <property type="match status" value="2"/>
</dbReference>